<dbReference type="AlphaFoldDB" id="A0A249KS83"/>
<dbReference type="GO" id="GO:0022857">
    <property type="term" value="F:transmembrane transporter activity"/>
    <property type="evidence" value="ECO:0007669"/>
    <property type="project" value="InterPro"/>
</dbReference>
<dbReference type="Gene3D" id="1.20.1250.20">
    <property type="entry name" value="MFS general substrate transporter like domains"/>
    <property type="match status" value="1"/>
</dbReference>
<accession>A0A249KS83</accession>
<dbReference type="Pfam" id="PF05977">
    <property type="entry name" value="MFS_3"/>
    <property type="match status" value="1"/>
</dbReference>
<evidence type="ECO:0000256" key="2">
    <source>
        <dbReference type="ARBA" id="ARBA00022448"/>
    </source>
</evidence>
<proteinExistence type="predicted"/>
<feature type="transmembrane region" description="Helical" evidence="7">
    <location>
        <begin position="352"/>
        <end position="369"/>
    </location>
</feature>
<dbReference type="PANTHER" id="PTHR23513">
    <property type="entry name" value="INTEGRAL MEMBRANE EFFLUX PROTEIN-RELATED"/>
    <property type="match status" value="1"/>
</dbReference>
<comment type="subcellular location">
    <subcellularLocation>
        <location evidence="1">Cell membrane</location>
        <topology evidence="1">Multi-pass membrane protein</topology>
    </subcellularLocation>
</comment>
<dbReference type="GO" id="GO:0005886">
    <property type="term" value="C:plasma membrane"/>
    <property type="evidence" value="ECO:0007669"/>
    <property type="project" value="UniProtKB-SubCell"/>
</dbReference>
<feature type="transmembrane region" description="Helical" evidence="7">
    <location>
        <begin position="172"/>
        <end position="190"/>
    </location>
</feature>
<keyword evidence="4 7" id="KW-0812">Transmembrane</keyword>
<feature type="transmembrane region" description="Helical" evidence="7">
    <location>
        <begin position="222"/>
        <end position="249"/>
    </location>
</feature>
<dbReference type="InterPro" id="IPR010290">
    <property type="entry name" value="TM_effector"/>
</dbReference>
<evidence type="ECO:0000313" key="10">
    <source>
        <dbReference type="Proteomes" id="UP000217186"/>
    </source>
</evidence>
<keyword evidence="2" id="KW-0813">Transport</keyword>
<dbReference type="InterPro" id="IPR036259">
    <property type="entry name" value="MFS_trans_sf"/>
</dbReference>
<dbReference type="KEGG" id="pvn:A7sIIA15_01970"/>
<protein>
    <submittedName>
        <fullName evidence="9">Major facilitator superfamily protein</fullName>
    </submittedName>
</protein>
<keyword evidence="10" id="KW-1185">Reference proteome</keyword>
<feature type="transmembrane region" description="Helical" evidence="7">
    <location>
        <begin position="311"/>
        <end position="332"/>
    </location>
</feature>
<dbReference type="PANTHER" id="PTHR23513:SF6">
    <property type="entry name" value="MAJOR FACILITATOR SUPERFAMILY ASSOCIATED DOMAIN-CONTAINING PROTEIN"/>
    <property type="match status" value="1"/>
</dbReference>
<evidence type="ECO:0000256" key="6">
    <source>
        <dbReference type="ARBA" id="ARBA00023136"/>
    </source>
</evidence>
<feature type="transmembrane region" description="Helical" evidence="7">
    <location>
        <begin position="375"/>
        <end position="396"/>
    </location>
</feature>
<sequence length="410" mass="44032">MKSLGPAFNRMWGASLTSNLADGVLIAAAPLLAVTLTKNPVLISAISALVMLPWLLFAIPIGAIVDRVDRRFLLAGANAARFVIAALIALSIATDTITIYILLLATFLIGICEVTADITSQSLIPQILDKSEYEKGNSRFQISETVVQGFIGTPLSGLLYAVAIYLPFVINSIGFLVAAALAASIPVKFLQDIRIEESAEKKPDFVEDMRFGIQYLYNNKPLLRLVVTTASIGVCYSMSTSTIILFILNELNLKPAFFGLALTIQGSGAIIGALLAPKLSTKFGRSRVMAICIFLSSLLILLQGLSPNIYVYIALAFIASFTITNWNILLMATYQSVIPGHLFGRIHGTRRTLVWGLMPFGSLLGGFIAKGGLRLPLLIGGAIATVIALLSLKFLLHVGESTAKEALNNE</sequence>
<dbReference type="InterPro" id="IPR020846">
    <property type="entry name" value="MFS_dom"/>
</dbReference>
<dbReference type="SUPFAM" id="SSF103473">
    <property type="entry name" value="MFS general substrate transporter"/>
    <property type="match status" value="1"/>
</dbReference>
<feature type="transmembrane region" description="Helical" evidence="7">
    <location>
        <begin position="288"/>
        <end position="305"/>
    </location>
</feature>
<organism evidence="9 10">
    <name type="scientific">Candidatus Planktophila vernalis</name>
    <dbReference type="NCBI Taxonomy" id="1884907"/>
    <lineage>
        <taxon>Bacteria</taxon>
        <taxon>Bacillati</taxon>
        <taxon>Actinomycetota</taxon>
        <taxon>Actinomycetes</taxon>
        <taxon>Candidatus Nanopelagicales</taxon>
        <taxon>Candidatus Nanopelagicaceae</taxon>
        <taxon>Candidatus Planktophila</taxon>
    </lineage>
</organism>
<keyword evidence="6 7" id="KW-0472">Membrane</keyword>
<feature type="domain" description="Major facilitator superfamily (MFS) profile" evidence="8">
    <location>
        <begin position="221"/>
        <end position="410"/>
    </location>
</feature>
<evidence type="ECO:0000256" key="3">
    <source>
        <dbReference type="ARBA" id="ARBA00022475"/>
    </source>
</evidence>
<feature type="transmembrane region" description="Helical" evidence="7">
    <location>
        <begin position="12"/>
        <end position="36"/>
    </location>
</feature>
<evidence type="ECO:0000313" key="9">
    <source>
        <dbReference type="EMBL" id="ASY19663.1"/>
    </source>
</evidence>
<feature type="transmembrane region" description="Helical" evidence="7">
    <location>
        <begin position="42"/>
        <end position="65"/>
    </location>
</feature>
<dbReference type="EMBL" id="CP016776">
    <property type="protein sequence ID" value="ASY19663.1"/>
    <property type="molecule type" value="Genomic_DNA"/>
</dbReference>
<evidence type="ECO:0000256" key="1">
    <source>
        <dbReference type="ARBA" id="ARBA00004651"/>
    </source>
</evidence>
<evidence type="ECO:0000256" key="5">
    <source>
        <dbReference type="ARBA" id="ARBA00022989"/>
    </source>
</evidence>
<dbReference type="RefSeq" id="WP_095685552.1">
    <property type="nucleotide sequence ID" value="NZ_CP016776.1"/>
</dbReference>
<feature type="transmembrane region" description="Helical" evidence="7">
    <location>
        <begin position="255"/>
        <end position="276"/>
    </location>
</feature>
<evidence type="ECO:0000256" key="4">
    <source>
        <dbReference type="ARBA" id="ARBA00022692"/>
    </source>
</evidence>
<dbReference type="CDD" id="cd06173">
    <property type="entry name" value="MFS_MefA_like"/>
    <property type="match status" value="1"/>
</dbReference>
<evidence type="ECO:0000259" key="8">
    <source>
        <dbReference type="PROSITE" id="PS50850"/>
    </source>
</evidence>
<keyword evidence="5 7" id="KW-1133">Transmembrane helix</keyword>
<gene>
    <name evidence="9" type="ORF">A7sIIA15_01970</name>
</gene>
<feature type="transmembrane region" description="Helical" evidence="7">
    <location>
        <begin position="72"/>
        <end position="93"/>
    </location>
</feature>
<dbReference type="Proteomes" id="UP000217186">
    <property type="component" value="Chromosome"/>
</dbReference>
<keyword evidence="3" id="KW-1003">Cell membrane</keyword>
<name>A0A249KS83_9ACTN</name>
<dbReference type="OrthoDB" id="145388at2"/>
<dbReference type="PROSITE" id="PS50850">
    <property type="entry name" value="MFS"/>
    <property type="match status" value="1"/>
</dbReference>
<reference evidence="9 10" key="1">
    <citation type="submission" date="2016-07" db="EMBL/GenBank/DDBJ databases">
        <title>High microdiversification within the ubiquitous acI lineage of Actinobacteria.</title>
        <authorList>
            <person name="Neuenschwander S.M."/>
            <person name="Salcher M."/>
            <person name="Ghai R."/>
            <person name="Pernthaler J."/>
        </authorList>
    </citation>
    <scope>NUCLEOTIDE SEQUENCE [LARGE SCALE GENOMIC DNA]</scope>
    <source>
        <strain evidence="9">MMS-IIA-15</strain>
    </source>
</reference>
<evidence type="ECO:0000256" key="7">
    <source>
        <dbReference type="SAM" id="Phobius"/>
    </source>
</evidence>